<dbReference type="Gene3D" id="3.10.580.10">
    <property type="entry name" value="CBS-domain"/>
    <property type="match status" value="1"/>
</dbReference>
<keyword evidence="1" id="KW-0129">CBS domain</keyword>
<name>A0A3S4SM98_9ACTO</name>
<evidence type="ECO:0000259" key="2">
    <source>
        <dbReference type="PROSITE" id="PS51371"/>
    </source>
</evidence>
<dbReference type="InterPro" id="IPR046342">
    <property type="entry name" value="CBS_dom_sf"/>
</dbReference>
<dbReference type="EMBL" id="LR134350">
    <property type="protein sequence ID" value="VEG27197.1"/>
    <property type="molecule type" value="Genomic_DNA"/>
</dbReference>
<dbReference type="InterPro" id="IPR000644">
    <property type="entry name" value="CBS_dom"/>
</dbReference>
<dbReference type="PROSITE" id="PS51371">
    <property type="entry name" value="CBS"/>
    <property type="match status" value="1"/>
</dbReference>
<accession>A0A3S4SM98</accession>
<organism evidence="3 4">
    <name type="scientific">Actinomyces howellii</name>
    <dbReference type="NCBI Taxonomy" id="52771"/>
    <lineage>
        <taxon>Bacteria</taxon>
        <taxon>Bacillati</taxon>
        <taxon>Actinomycetota</taxon>
        <taxon>Actinomycetes</taxon>
        <taxon>Actinomycetales</taxon>
        <taxon>Actinomycetaceae</taxon>
        <taxon>Actinomyces</taxon>
    </lineage>
</organism>
<dbReference type="InterPro" id="IPR058838">
    <property type="entry name" value="SH3_actinomycetes"/>
</dbReference>
<protein>
    <submittedName>
        <fullName evidence="3">Magnesium transporter mgtE</fullName>
    </submittedName>
</protein>
<dbReference type="KEGG" id="ahw:NCTC11636_00917"/>
<evidence type="ECO:0000313" key="3">
    <source>
        <dbReference type="EMBL" id="VEG27197.1"/>
    </source>
</evidence>
<dbReference type="Pfam" id="PF00571">
    <property type="entry name" value="CBS"/>
    <property type="match status" value="1"/>
</dbReference>
<evidence type="ECO:0000313" key="4">
    <source>
        <dbReference type="Proteomes" id="UP000266895"/>
    </source>
</evidence>
<dbReference type="GO" id="GO:0015095">
    <property type="term" value="F:magnesium ion transmembrane transporter activity"/>
    <property type="evidence" value="ECO:0007669"/>
    <property type="project" value="InterPro"/>
</dbReference>
<dbReference type="PANTHER" id="PTHR43773:SF1">
    <property type="entry name" value="MAGNESIUM TRANSPORTER MGTE"/>
    <property type="match status" value="1"/>
</dbReference>
<sequence>MENTRTRSTSRVFIARLVGTTVFDPLGDAVGKVHDVVALIALRGEPRAVGLVIEVAGRRRVFLPLSRVTAIEPGAVITTGLVNIRRFEQRHVETLVFGELFDRVVTMRDGTGQVTIRDVAIERDRGMDWKVTRLFVQRAASGPLGLRRGETFMVRPEEVSGLAGSADQQSATALLATLEDLKAADLADVLSDLPLARQLEVAAELSDERLADAVEELSDDDAVALLSGLDASRAADVLDAMQPDDAADLVAELPQIKATELLGLMQPEEAEDVRRLLTYDEYTAGGLMTTEPIILPPEATVAGFLAQARKAEMTPALAAVAFVCRPPLETPTGRYLGMVHFQRALRERPQKMVGSLLDKALDGVHAEDSIGTVTRLLATYNLTALPVVDDADRLLGAVSVDDVLDHLMPDDWREADEAVTDEMIERSANG</sequence>
<dbReference type="Pfam" id="PF03448">
    <property type="entry name" value="MgtE_N"/>
    <property type="match status" value="1"/>
</dbReference>
<dbReference type="Gene3D" id="1.25.60.10">
    <property type="entry name" value="MgtE N-terminal domain-like"/>
    <property type="match status" value="1"/>
</dbReference>
<dbReference type="InterPro" id="IPR006668">
    <property type="entry name" value="Mg_transptr_MgtE_intracell_dom"/>
</dbReference>
<dbReference type="SUPFAM" id="SSF158791">
    <property type="entry name" value="MgtE N-terminal domain-like"/>
    <property type="match status" value="1"/>
</dbReference>
<feature type="domain" description="CBS" evidence="2">
    <location>
        <begin position="357"/>
        <end position="417"/>
    </location>
</feature>
<dbReference type="SUPFAM" id="SSF54631">
    <property type="entry name" value="CBS-domain pair"/>
    <property type="match status" value="1"/>
</dbReference>
<reference evidence="3 4" key="1">
    <citation type="submission" date="2018-12" db="EMBL/GenBank/DDBJ databases">
        <authorList>
            <consortium name="Pathogen Informatics"/>
        </authorList>
    </citation>
    <scope>NUCLEOTIDE SEQUENCE [LARGE SCALE GENOMIC DNA]</scope>
    <source>
        <strain evidence="3 4">NCTC11636</strain>
    </source>
</reference>
<dbReference type="Proteomes" id="UP000266895">
    <property type="component" value="Chromosome"/>
</dbReference>
<proteinExistence type="predicted"/>
<dbReference type="GO" id="GO:0016020">
    <property type="term" value="C:membrane"/>
    <property type="evidence" value="ECO:0007669"/>
    <property type="project" value="InterPro"/>
</dbReference>
<dbReference type="SMART" id="SM00924">
    <property type="entry name" value="MgtE_N"/>
    <property type="match status" value="1"/>
</dbReference>
<dbReference type="Pfam" id="PF26205">
    <property type="entry name" value="SH3_actinomycetes"/>
    <property type="match status" value="1"/>
</dbReference>
<dbReference type="PANTHER" id="PTHR43773">
    <property type="entry name" value="MAGNESIUM TRANSPORTER MGTE"/>
    <property type="match status" value="1"/>
</dbReference>
<evidence type="ECO:0000256" key="1">
    <source>
        <dbReference type="PROSITE-ProRule" id="PRU00703"/>
    </source>
</evidence>
<dbReference type="InterPro" id="IPR038076">
    <property type="entry name" value="MgtE_N_sf"/>
</dbReference>
<dbReference type="InterPro" id="IPR006669">
    <property type="entry name" value="MgtE_transporter"/>
</dbReference>
<dbReference type="AlphaFoldDB" id="A0A3S4SM98"/>
<keyword evidence="4" id="KW-1185">Reference proteome</keyword>
<dbReference type="RefSeq" id="WP_126382073.1">
    <property type="nucleotide sequence ID" value="NZ_LR134350.1"/>
</dbReference>
<dbReference type="OrthoDB" id="9764830at2"/>
<gene>
    <name evidence="3" type="ORF">NCTC11636_00917</name>
</gene>